<dbReference type="InterPro" id="IPR050302">
    <property type="entry name" value="Rab_GAP_TBC_domain"/>
</dbReference>
<dbReference type="GO" id="GO:0005829">
    <property type="term" value="C:cytosol"/>
    <property type="evidence" value="ECO:0007669"/>
    <property type="project" value="EnsemblFungi"/>
</dbReference>
<evidence type="ECO:0000256" key="10">
    <source>
        <dbReference type="ARBA" id="ARBA00072088"/>
    </source>
</evidence>
<dbReference type="InterPro" id="IPR000195">
    <property type="entry name" value="Rab-GAP-TBC_dom"/>
</dbReference>
<evidence type="ECO:0000259" key="13">
    <source>
        <dbReference type="PROSITE" id="PS50086"/>
    </source>
</evidence>
<keyword evidence="5" id="KW-0963">Cytoplasm</keyword>
<dbReference type="RefSeq" id="XP_022461914.1">
    <property type="nucleotide sequence ID" value="XM_022604007.1"/>
</dbReference>
<keyword evidence="7" id="KW-0653">Protein transport</keyword>
<dbReference type="GO" id="GO:0015031">
    <property type="term" value="P:protein transport"/>
    <property type="evidence" value="ECO:0007669"/>
    <property type="project" value="UniProtKB-KW"/>
</dbReference>
<dbReference type="GO" id="GO:0043332">
    <property type="term" value="C:mating projection tip"/>
    <property type="evidence" value="ECO:0007669"/>
    <property type="project" value="EnsemblFungi"/>
</dbReference>
<evidence type="ECO:0000256" key="5">
    <source>
        <dbReference type="ARBA" id="ARBA00022490"/>
    </source>
</evidence>
<feature type="coiled-coil region" evidence="11">
    <location>
        <begin position="617"/>
        <end position="707"/>
    </location>
</feature>
<dbReference type="GO" id="GO:0005934">
    <property type="term" value="C:cellular bud tip"/>
    <property type="evidence" value="ECO:0007669"/>
    <property type="project" value="EnsemblFungi"/>
</dbReference>
<feature type="region of interest" description="Disordered" evidence="12">
    <location>
        <begin position="707"/>
        <end position="732"/>
    </location>
</feature>
<dbReference type="STRING" id="1382522.W6MTV2"/>
<comment type="similarity">
    <text evidence="9">Belongs to the GYP5 family.</text>
</comment>
<feature type="compositionally biased region" description="Basic and acidic residues" evidence="12">
    <location>
        <begin position="707"/>
        <end position="717"/>
    </location>
</feature>
<feature type="region of interest" description="Disordered" evidence="12">
    <location>
        <begin position="145"/>
        <end position="172"/>
    </location>
</feature>
<dbReference type="Gene3D" id="1.10.10.750">
    <property type="entry name" value="Ypt/Rab-GAP domain of gyp1p, domain 1"/>
    <property type="match status" value="1"/>
</dbReference>
<feature type="compositionally biased region" description="Polar residues" evidence="12">
    <location>
        <begin position="1"/>
        <end position="12"/>
    </location>
</feature>
<evidence type="ECO:0000256" key="9">
    <source>
        <dbReference type="ARBA" id="ARBA00061661"/>
    </source>
</evidence>
<keyword evidence="15" id="KW-1185">Reference proteome</keyword>
<dbReference type="Pfam" id="PF23436">
    <property type="entry name" value="RabGap-TBC_2"/>
    <property type="match status" value="1"/>
</dbReference>
<organism evidence="14 15">
    <name type="scientific">Kuraishia capsulata CBS 1993</name>
    <dbReference type="NCBI Taxonomy" id="1382522"/>
    <lineage>
        <taxon>Eukaryota</taxon>
        <taxon>Fungi</taxon>
        <taxon>Dikarya</taxon>
        <taxon>Ascomycota</taxon>
        <taxon>Saccharomycotina</taxon>
        <taxon>Pichiomycetes</taxon>
        <taxon>Pichiales</taxon>
        <taxon>Pichiaceae</taxon>
        <taxon>Kuraishia</taxon>
    </lineage>
</organism>
<dbReference type="PANTHER" id="PTHR47219:SF9">
    <property type="entry name" value="GTPASE ACTIVATING PROTEIN AND CENTROSOME-ASSOCIATED, ISOFORM B"/>
    <property type="match status" value="1"/>
</dbReference>
<dbReference type="GO" id="GO:0006887">
    <property type="term" value="P:exocytosis"/>
    <property type="evidence" value="ECO:0007669"/>
    <property type="project" value="UniProtKB-KW"/>
</dbReference>
<dbReference type="GO" id="GO:0005096">
    <property type="term" value="F:GTPase activator activity"/>
    <property type="evidence" value="ECO:0007669"/>
    <property type="project" value="UniProtKB-KW"/>
</dbReference>
<dbReference type="PANTHER" id="PTHR47219">
    <property type="entry name" value="RAB GTPASE-ACTIVATING PROTEIN 1-LIKE"/>
    <property type="match status" value="1"/>
</dbReference>
<evidence type="ECO:0000256" key="4">
    <source>
        <dbReference type="ARBA" id="ARBA00022483"/>
    </source>
</evidence>
<dbReference type="Proteomes" id="UP000019384">
    <property type="component" value="Unassembled WGS sequence"/>
</dbReference>
<keyword evidence="4" id="KW-0268">Exocytosis</keyword>
<reference evidence="14" key="2">
    <citation type="submission" date="2014-02" db="EMBL/GenBank/DDBJ databases">
        <title>Complete DNA sequence of /Kuraishia capsulata/ illustrates novel genomic features among budding yeasts (/Saccharomycotina/).</title>
        <authorList>
            <person name="Morales L."/>
            <person name="Noel B."/>
            <person name="Porcel B."/>
            <person name="Marcet-Houben M."/>
            <person name="Hullo M-F."/>
            <person name="Sacerdot C."/>
            <person name="Tekaia F."/>
            <person name="Leh-Louis V."/>
            <person name="Despons L."/>
            <person name="Khanna V."/>
            <person name="Aury J-M."/>
            <person name="Barbe V."/>
            <person name="Couloux A."/>
            <person name="Labadie K."/>
            <person name="Pelletier E."/>
            <person name="Souciet J-L."/>
            <person name="Boekhout T."/>
            <person name="Gabaldon T."/>
            <person name="Wincker P."/>
            <person name="Dujon B."/>
        </authorList>
    </citation>
    <scope>NUCLEOTIDE SEQUENCE</scope>
    <source>
        <strain evidence="14">CBS 1993</strain>
    </source>
</reference>
<sequence length="794" mass="90740">MSDNETGDTSTDVFHDAKANVTGEEVTQDKTESETVDKDEAFKDVVSAEAEESHETGSLEPAIESVEVEEGDNDTATIKSSKADIPVEGTRTEETDGTITSKVETETEQPAEHREVIANQIQEEHENYPNEIIDDDAERVVSPVEEVQQLSTSSAPAPAPEAAPEAAPAEVLDDPQESIVSSFDSASMVKHSEEIPPLPLRDQPVYINMEDAVEPKAAVKSFKQWFNLKLKSVNNSREVLTPATTLDQEEFLRELGDIENFDLLVSRLNRNNRDLFSKSDKDRQVLNTGATTLRMTFNEIKTGIQYTNNESLIKSIDWEFWSLVCNDYTEVVNTRHDQLIENITDGIPKELRGMVWQLMTNSKSFSLEELYRTLKLEDSPFEKAIKRDLARTSFVTTSEVKNKIDDLYEVIKTYSVFDPEVGYTQGMAFITVPLLMNMGSSEAFCMLVTLMKNYGFRELFMPSMTGLHLLLYQFDRILEDIAPDLFSYLQRSGVRSSMYATQWFLTLFGYKFPLDMVLRIFDIVIAEGLQSVLKFAVNLMLKSKDHILQLKFDDLVSFLKEKLFYYYLIKTDIVQEESNPSLMTGFQRELKSITLESYRLDDFVRDAMKVELLPLNLKRYEAEYEEIHRLETEREEEMETLRTSNGQLTREIRKLESAYAVLNREHVDVANEMIQGKVLIANLQDENKSLEAEVADLNLRVASLEKELSEQKPDRKGSATSMSSGVELSSNLEMEVKKTMERNLEVMEENRGLEEQLSLLEGEYDSLKKELEELKITHKDLKHRWGSLRKVFGE</sequence>
<accession>W6MTV2</accession>
<dbReference type="GO" id="GO:0006888">
    <property type="term" value="P:endoplasmic reticulum to Golgi vesicle-mediated transport"/>
    <property type="evidence" value="ECO:0007669"/>
    <property type="project" value="EnsemblFungi"/>
</dbReference>
<name>W6MTV2_9ASCO</name>
<evidence type="ECO:0000313" key="14">
    <source>
        <dbReference type="EMBL" id="CDK29933.1"/>
    </source>
</evidence>
<evidence type="ECO:0000256" key="6">
    <source>
        <dbReference type="ARBA" id="ARBA00022892"/>
    </source>
</evidence>
<feature type="compositionally biased region" description="Polar residues" evidence="12">
    <location>
        <begin position="718"/>
        <end position="732"/>
    </location>
</feature>
<dbReference type="AlphaFoldDB" id="W6MTV2"/>
<evidence type="ECO:0000256" key="1">
    <source>
        <dbReference type="ARBA" id="ARBA00004496"/>
    </source>
</evidence>
<dbReference type="SMART" id="SM00164">
    <property type="entry name" value="TBC"/>
    <property type="match status" value="1"/>
</dbReference>
<evidence type="ECO:0000256" key="3">
    <source>
        <dbReference type="ARBA" id="ARBA00022468"/>
    </source>
</evidence>
<dbReference type="SUPFAM" id="SSF47923">
    <property type="entry name" value="Ypt/Rab-GAP domain of gyp1p"/>
    <property type="match status" value="2"/>
</dbReference>
<evidence type="ECO:0000256" key="11">
    <source>
        <dbReference type="SAM" id="Coils"/>
    </source>
</evidence>
<feature type="coiled-coil region" evidence="11">
    <location>
        <begin position="736"/>
        <end position="784"/>
    </location>
</feature>
<evidence type="ECO:0000256" key="2">
    <source>
        <dbReference type="ARBA" id="ARBA00022448"/>
    </source>
</evidence>
<feature type="compositionally biased region" description="Basic and acidic residues" evidence="12">
    <location>
        <begin position="27"/>
        <end position="43"/>
    </location>
</feature>
<keyword evidence="6" id="KW-0931">ER-Golgi transport</keyword>
<evidence type="ECO:0000256" key="12">
    <source>
        <dbReference type="SAM" id="MobiDB-lite"/>
    </source>
</evidence>
<feature type="domain" description="Rab-GAP TBC" evidence="13">
    <location>
        <begin position="346"/>
        <end position="528"/>
    </location>
</feature>
<dbReference type="GO" id="GO:0005935">
    <property type="term" value="C:cellular bud neck"/>
    <property type="evidence" value="ECO:0007669"/>
    <property type="project" value="EnsemblFungi"/>
</dbReference>
<dbReference type="GeneID" id="34523302"/>
<dbReference type="EMBL" id="HG793131">
    <property type="protein sequence ID" value="CDK29933.1"/>
    <property type="molecule type" value="Genomic_DNA"/>
</dbReference>
<dbReference type="PROSITE" id="PS50086">
    <property type="entry name" value="TBC_RABGAP"/>
    <property type="match status" value="1"/>
</dbReference>
<dbReference type="GO" id="GO:0005886">
    <property type="term" value="C:plasma membrane"/>
    <property type="evidence" value="ECO:0007669"/>
    <property type="project" value="EnsemblFungi"/>
</dbReference>
<feature type="compositionally biased region" description="Low complexity" evidence="12">
    <location>
        <begin position="160"/>
        <end position="170"/>
    </location>
</feature>
<dbReference type="FunFam" id="1.10.10.750:FF:000003">
    <property type="entry name" value="GTPase activating protein (Evi5)"/>
    <property type="match status" value="1"/>
</dbReference>
<keyword evidence="3" id="KW-0343">GTPase activation</keyword>
<dbReference type="Gene3D" id="1.10.472.80">
    <property type="entry name" value="Ypt/Rab-GAP domain of gyp1p, domain 3"/>
    <property type="match status" value="1"/>
</dbReference>
<evidence type="ECO:0000256" key="8">
    <source>
        <dbReference type="ARBA" id="ARBA00023054"/>
    </source>
</evidence>
<reference evidence="14" key="1">
    <citation type="submission" date="2013-12" db="EMBL/GenBank/DDBJ databases">
        <authorList>
            <person name="Genoscope - CEA"/>
        </authorList>
    </citation>
    <scope>NUCLEOTIDE SEQUENCE</scope>
    <source>
        <strain evidence="14">CBS 1993</strain>
    </source>
</reference>
<keyword evidence="8 11" id="KW-0175">Coiled coil</keyword>
<dbReference type="InterPro" id="IPR035969">
    <property type="entry name" value="Rab-GAP_TBC_sf"/>
</dbReference>
<feature type="region of interest" description="Disordered" evidence="12">
    <location>
        <begin position="1"/>
        <end position="113"/>
    </location>
</feature>
<comment type="subcellular location">
    <subcellularLocation>
        <location evidence="1">Cytoplasm</location>
    </subcellularLocation>
</comment>
<protein>
    <recommendedName>
        <fullName evidence="10">GTPase-activating protein GYP5</fullName>
    </recommendedName>
</protein>
<gene>
    <name evidence="14" type="ORF">KUCA_T00005927001</name>
</gene>
<dbReference type="FunFam" id="1.10.472.80:FF:000044">
    <property type="entry name" value="GTPase-activating protein GYP5"/>
    <property type="match status" value="1"/>
</dbReference>
<evidence type="ECO:0000256" key="7">
    <source>
        <dbReference type="ARBA" id="ARBA00022927"/>
    </source>
</evidence>
<dbReference type="OrthoDB" id="295078at2759"/>
<proteinExistence type="inferred from homology"/>
<dbReference type="HOGENOM" id="CLU_005350_11_1_1"/>
<dbReference type="Gene3D" id="1.10.8.270">
    <property type="entry name" value="putative rabgap domain of human tbc1 domain family member 14 like domains"/>
    <property type="match status" value="1"/>
</dbReference>
<dbReference type="GO" id="GO:0000131">
    <property type="term" value="C:incipient cellular bud site"/>
    <property type="evidence" value="ECO:0007669"/>
    <property type="project" value="EnsemblFungi"/>
</dbReference>
<dbReference type="GO" id="GO:0005798">
    <property type="term" value="C:Golgi-associated vesicle"/>
    <property type="evidence" value="ECO:0007669"/>
    <property type="project" value="EnsemblFungi"/>
</dbReference>
<keyword evidence="2" id="KW-0813">Transport</keyword>
<evidence type="ECO:0000313" key="15">
    <source>
        <dbReference type="Proteomes" id="UP000019384"/>
    </source>
</evidence>
<dbReference type="GO" id="GO:0031267">
    <property type="term" value="F:small GTPase binding"/>
    <property type="evidence" value="ECO:0007669"/>
    <property type="project" value="TreeGrafter"/>
</dbReference>